<comment type="caution">
    <text evidence="15">The sequence shown here is derived from an EMBL/GenBank/DDBJ whole genome shotgun (WGS) entry which is preliminary data.</text>
</comment>
<dbReference type="Gene3D" id="1.10.510.10">
    <property type="entry name" value="Transferase(Phosphotransferase) domain 1"/>
    <property type="match status" value="1"/>
</dbReference>
<evidence type="ECO:0000256" key="2">
    <source>
        <dbReference type="ARBA" id="ARBA00011902"/>
    </source>
</evidence>
<keyword evidence="11" id="KW-0547">Nucleotide-binding</keyword>
<dbReference type="Gene3D" id="2.60.40.10">
    <property type="entry name" value="Immunoglobulins"/>
    <property type="match status" value="3"/>
</dbReference>
<dbReference type="InterPro" id="IPR017441">
    <property type="entry name" value="Protein_kinase_ATP_BS"/>
</dbReference>
<keyword evidence="4 12" id="KW-1133">Transmembrane helix</keyword>
<dbReference type="PANTHER" id="PTHR24416:SF611">
    <property type="entry name" value="TYROSINE-PROTEIN KINASE TRANSMEMBRANE RECEPTOR ROR"/>
    <property type="match status" value="1"/>
</dbReference>
<dbReference type="EC" id="2.7.10.1" evidence="2"/>
<organism evidence="15 16">
    <name type="scientific">Pocillopora damicornis</name>
    <name type="common">Cauliflower coral</name>
    <name type="synonym">Millepora damicornis</name>
    <dbReference type="NCBI Taxonomy" id="46731"/>
    <lineage>
        <taxon>Eukaryota</taxon>
        <taxon>Metazoa</taxon>
        <taxon>Cnidaria</taxon>
        <taxon>Anthozoa</taxon>
        <taxon>Hexacorallia</taxon>
        <taxon>Scleractinia</taxon>
        <taxon>Astrocoeniina</taxon>
        <taxon>Pocilloporidae</taxon>
        <taxon>Pocillopora</taxon>
    </lineage>
</organism>
<name>A0A3M6T8V1_POCDA</name>
<dbReference type="PROSITE" id="PS00107">
    <property type="entry name" value="PROTEIN_KINASE_ATP"/>
    <property type="match status" value="1"/>
</dbReference>
<evidence type="ECO:0000256" key="7">
    <source>
        <dbReference type="ARBA" id="ARBA00023170"/>
    </source>
</evidence>
<evidence type="ECO:0000256" key="3">
    <source>
        <dbReference type="ARBA" id="ARBA00022692"/>
    </source>
</evidence>
<dbReference type="EMBL" id="RCHS01004071">
    <property type="protein sequence ID" value="RMX37835.1"/>
    <property type="molecule type" value="Genomic_DNA"/>
</dbReference>
<dbReference type="Proteomes" id="UP000275408">
    <property type="component" value="Unassembled WGS sequence"/>
</dbReference>
<dbReference type="InterPro" id="IPR013783">
    <property type="entry name" value="Ig-like_fold"/>
</dbReference>
<evidence type="ECO:0000256" key="12">
    <source>
        <dbReference type="SAM" id="Phobius"/>
    </source>
</evidence>
<dbReference type="SMART" id="SM00408">
    <property type="entry name" value="IGc2"/>
    <property type="match status" value="3"/>
</dbReference>
<evidence type="ECO:0000313" key="16">
    <source>
        <dbReference type="Proteomes" id="UP000275408"/>
    </source>
</evidence>
<gene>
    <name evidence="15" type="ORF">pdam_00024254</name>
</gene>
<dbReference type="InterPro" id="IPR003599">
    <property type="entry name" value="Ig_sub"/>
</dbReference>
<dbReference type="GO" id="GO:0004714">
    <property type="term" value="F:transmembrane receptor protein tyrosine kinase activity"/>
    <property type="evidence" value="ECO:0007669"/>
    <property type="project" value="UniProtKB-EC"/>
</dbReference>
<dbReference type="Pfam" id="PF13927">
    <property type="entry name" value="Ig_3"/>
    <property type="match status" value="1"/>
</dbReference>
<feature type="domain" description="Ig-like" evidence="14">
    <location>
        <begin position="365"/>
        <end position="428"/>
    </location>
</feature>
<evidence type="ECO:0000256" key="8">
    <source>
        <dbReference type="ARBA" id="ARBA00023180"/>
    </source>
</evidence>
<comment type="catalytic activity">
    <reaction evidence="10">
        <text>L-tyrosyl-[protein] + ATP = O-phospho-L-tyrosyl-[protein] + ADP + H(+)</text>
        <dbReference type="Rhea" id="RHEA:10596"/>
        <dbReference type="Rhea" id="RHEA-COMP:10136"/>
        <dbReference type="Rhea" id="RHEA-COMP:20101"/>
        <dbReference type="ChEBI" id="CHEBI:15378"/>
        <dbReference type="ChEBI" id="CHEBI:30616"/>
        <dbReference type="ChEBI" id="CHEBI:46858"/>
        <dbReference type="ChEBI" id="CHEBI:61978"/>
        <dbReference type="ChEBI" id="CHEBI:456216"/>
        <dbReference type="EC" id="2.7.10.1"/>
    </reaction>
</comment>
<dbReference type="InterPro" id="IPR001245">
    <property type="entry name" value="Ser-Thr/Tyr_kinase_cat_dom"/>
</dbReference>
<proteinExistence type="predicted"/>
<feature type="domain" description="Ig-like" evidence="14">
    <location>
        <begin position="246"/>
        <end position="352"/>
    </location>
</feature>
<dbReference type="CDD" id="cd00096">
    <property type="entry name" value="Ig"/>
    <property type="match status" value="1"/>
</dbReference>
<keyword evidence="8" id="KW-0325">Glycoprotein</keyword>
<dbReference type="FunFam" id="2.60.40.10:FF:000032">
    <property type="entry name" value="palladin isoform X1"/>
    <property type="match status" value="1"/>
</dbReference>
<dbReference type="OrthoDB" id="5984265at2759"/>
<dbReference type="Pfam" id="PF07714">
    <property type="entry name" value="PK_Tyr_Ser-Thr"/>
    <property type="match status" value="1"/>
</dbReference>
<dbReference type="GO" id="GO:0005886">
    <property type="term" value="C:plasma membrane"/>
    <property type="evidence" value="ECO:0007669"/>
    <property type="project" value="TreeGrafter"/>
</dbReference>
<dbReference type="InterPro" id="IPR011009">
    <property type="entry name" value="Kinase-like_dom_sf"/>
</dbReference>
<evidence type="ECO:0000256" key="5">
    <source>
        <dbReference type="ARBA" id="ARBA00023136"/>
    </source>
</evidence>
<keyword evidence="9" id="KW-0393">Immunoglobulin domain</keyword>
<dbReference type="SMART" id="SM00409">
    <property type="entry name" value="IG"/>
    <property type="match status" value="2"/>
</dbReference>
<accession>A0A3M6T8V1</accession>
<dbReference type="Gene3D" id="3.30.200.20">
    <property type="entry name" value="Phosphorylase Kinase, domain 1"/>
    <property type="match status" value="2"/>
</dbReference>
<dbReference type="InterPro" id="IPR050122">
    <property type="entry name" value="RTK"/>
</dbReference>
<feature type="domain" description="Ig-like" evidence="14">
    <location>
        <begin position="163"/>
        <end position="241"/>
    </location>
</feature>
<evidence type="ECO:0000313" key="15">
    <source>
        <dbReference type="EMBL" id="RMX37835.1"/>
    </source>
</evidence>
<dbReference type="InterPro" id="IPR020635">
    <property type="entry name" value="Tyr_kinase_cat_dom"/>
</dbReference>
<feature type="binding site" evidence="11">
    <location>
        <position position="577"/>
    </location>
    <ligand>
        <name>ATP</name>
        <dbReference type="ChEBI" id="CHEBI:30616"/>
    </ligand>
</feature>
<keyword evidence="5 12" id="KW-0472">Membrane</keyword>
<keyword evidence="16" id="KW-1185">Reference proteome</keyword>
<dbReference type="PANTHER" id="PTHR24416">
    <property type="entry name" value="TYROSINE-PROTEIN KINASE RECEPTOR"/>
    <property type="match status" value="1"/>
</dbReference>
<dbReference type="InterPro" id="IPR003598">
    <property type="entry name" value="Ig_sub2"/>
</dbReference>
<evidence type="ECO:0000256" key="9">
    <source>
        <dbReference type="ARBA" id="ARBA00023319"/>
    </source>
</evidence>
<dbReference type="InterPro" id="IPR036179">
    <property type="entry name" value="Ig-like_dom_sf"/>
</dbReference>
<evidence type="ECO:0000256" key="6">
    <source>
        <dbReference type="ARBA" id="ARBA00023157"/>
    </source>
</evidence>
<dbReference type="InterPro" id="IPR000719">
    <property type="entry name" value="Prot_kinase_dom"/>
</dbReference>
<evidence type="ECO:0000256" key="4">
    <source>
        <dbReference type="ARBA" id="ARBA00022989"/>
    </source>
</evidence>
<evidence type="ECO:0000256" key="11">
    <source>
        <dbReference type="PROSITE-ProRule" id="PRU10141"/>
    </source>
</evidence>
<evidence type="ECO:0000259" key="13">
    <source>
        <dbReference type="PROSITE" id="PS50011"/>
    </source>
</evidence>
<protein>
    <recommendedName>
        <fullName evidence="2">receptor protein-tyrosine kinase</fullName>
        <ecNumber evidence="2">2.7.10.1</ecNumber>
    </recommendedName>
</protein>
<evidence type="ECO:0000259" key="14">
    <source>
        <dbReference type="PROSITE" id="PS50835"/>
    </source>
</evidence>
<dbReference type="PROSITE" id="PS00109">
    <property type="entry name" value="PROTEIN_KINASE_TYR"/>
    <property type="match status" value="1"/>
</dbReference>
<dbReference type="GO" id="GO:0043235">
    <property type="term" value="C:receptor complex"/>
    <property type="evidence" value="ECO:0007669"/>
    <property type="project" value="TreeGrafter"/>
</dbReference>
<sequence length="606" mass="68252">MKFRNGKATEDPLYSKKEKDQKPSAISSLIYSKEPWHGVYLLFLLFCVTQAHPILIMEYLPCGDLLGYLRKCRGVRDRYYLGEGRAQDLTNYDLVLFAKQIAAGMVFLGTRGIIHRDLAARNILLDNNYVCKVTDFGMAYQSFKYGHGNAKKDLLFIYLLVRPKVDISVEPDRIKEGKSVNLTCKVEAGRPEPQITWLKNTTLKGNSLSLFFTEITKEDEGLYTCRANNEAGVSTKDVNISVKVRPKEDIFGARDRIIEGESVNLTCKVEAVPPRIKEFRNLTIAFNSPFKEECYLGGDPKVSVNWTKDAVLISKNNTLVIRQVTLKYKGNYECTAKNDYGKEKSSFWIDVTGKLYIAVYVIYQTCNLTKRFETINITWKKDGDSPPERAKIDTRFDDKKIVKEDSGVHSCEARNKLAFVAHSFVKINVKAMVLPDQEQAIQMEPLNAEVDEWEVAVNRVLLQDVIGRGAFGAVWRALLSSPNGQPGNRTVAAKCFTRKPPSICSIDTYVDLRAMALPDQEEAIQMEPLNAEVDEWEVAVNRVLLQDVIGRGAFGAVWRALLSSPNGQPGNRTVAAKCFTRKPPSICSIDTYVDLWGGYKNVKGRN</sequence>
<feature type="transmembrane region" description="Helical" evidence="12">
    <location>
        <begin position="39"/>
        <end position="60"/>
    </location>
</feature>
<dbReference type="SMART" id="SM00219">
    <property type="entry name" value="TyrKc"/>
    <property type="match status" value="1"/>
</dbReference>
<dbReference type="PROSITE" id="PS50011">
    <property type="entry name" value="PROTEIN_KINASE_DOM"/>
    <property type="match status" value="1"/>
</dbReference>
<reference evidence="15 16" key="1">
    <citation type="journal article" date="2018" name="Sci. Rep.">
        <title>Comparative analysis of the Pocillopora damicornis genome highlights role of immune system in coral evolution.</title>
        <authorList>
            <person name="Cunning R."/>
            <person name="Bay R.A."/>
            <person name="Gillette P."/>
            <person name="Baker A.C."/>
            <person name="Traylor-Knowles N."/>
        </authorList>
    </citation>
    <scope>NUCLEOTIDE SEQUENCE [LARGE SCALE GENOMIC DNA]</scope>
    <source>
        <strain evidence="15">RSMAS</strain>
        <tissue evidence="15">Whole animal</tissue>
    </source>
</reference>
<dbReference type="AlphaFoldDB" id="A0A3M6T8V1"/>
<feature type="domain" description="Protein kinase" evidence="13">
    <location>
        <begin position="1"/>
        <end position="291"/>
    </location>
</feature>
<keyword evidence="11" id="KW-0067">ATP-binding</keyword>
<dbReference type="GO" id="GO:0007169">
    <property type="term" value="P:cell surface receptor protein tyrosine kinase signaling pathway"/>
    <property type="evidence" value="ECO:0007669"/>
    <property type="project" value="TreeGrafter"/>
</dbReference>
<keyword evidence="6" id="KW-1015">Disulfide bond</keyword>
<comment type="subcellular location">
    <subcellularLocation>
        <location evidence="1">Membrane</location>
        <topology evidence="1">Single-pass membrane protein</topology>
    </subcellularLocation>
</comment>
<keyword evidence="3 12" id="KW-0812">Transmembrane</keyword>
<dbReference type="SUPFAM" id="SSF56112">
    <property type="entry name" value="Protein kinase-like (PK-like)"/>
    <property type="match status" value="3"/>
</dbReference>
<dbReference type="InterPro" id="IPR007110">
    <property type="entry name" value="Ig-like_dom"/>
</dbReference>
<keyword evidence="7" id="KW-0675">Receptor</keyword>
<evidence type="ECO:0000256" key="10">
    <source>
        <dbReference type="ARBA" id="ARBA00051243"/>
    </source>
</evidence>
<evidence type="ECO:0000256" key="1">
    <source>
        <dbReference type="ARBA" id="ARBA00004167"/>
    </source>
</evidence>
<dbReference type="GO" id="GO:0005524">
    <property type="term" value="F:ATP binding"/>
    <property type="evidence" value="ECO:0007669"/>
    <property type="project" value="UniProtKB-UniRule"/>
</dbReference>
<dbReference type="SUPFAM" id="SSF48726">
    <property type="entry name" value="Immunoglobulin"/>
    <property type="match status" value="3"/>
</dbReference>
<dbReference type="PROSITE" id="PS50835">
    <property type="entry name" value="IG_LIKE"/>
    <property type="match status" value="3"/>
</dbReference>
<dbReference type="InterPro" id="IPR008266">
    <property type="entry name" value="Tyr_kinase_AS"/>
</dbReference>
<dbReference type="Pfam" id="PF13895">
    <property type="entry name" value="Ig_2"/>
    <property type="match status" value="1"/>
</dbReference>